<dbReference type="GO" id="GO:0004672">
    <property type="term" value="F:protein kinase activity"/>
    <property type="evidence" value="ECO:0007669"/>
    <property type="project" value="InterPro"/>
</dbReference>
<keyword evidence="5" id="KW-1185">Reference proteome</keyword>
<dbReference type="InterPro" id="IPR036322">
    <property type="entry name" value="WD40_repeat_dom_sf"/>
</dbReference>
<dbReference type="GO" id="GO:0005776">
    <property type="term" value="C:autophagosome"/>
    <property type="evidence" value="ECO:0007669"/>
    <property type="project" value="UniProtKB-SubCell"/>
</dbReference>
<name>A0A1I8FVL0_9PLAT</name>
<keyword evidence="2" id="KW-0853">WD repeat</keyword>
<dbReference type="GO" id="GO:0000226">
    <property type="term" value="P:microtubule cytoskeleton organization"/>
    <property type="evidence" value="ECO:0007669"/>
    <property type="project" value="TreeGrafter"/>
</dbReference>
<dbReference type="SUPFAM" id="SSF56112">
    <property type="entry name" value="Protein kinase-like (PK-like)"/>
    <property type="match status" value="1"/>
</dbReference>
<dbReference type="WBParaSite" id="maker-uti_cns_0000121-snap-gene-0.3-mRNA-1">
    <property type="protein sequence ID" value="maker-uti_cns_0000121-snap-gene-0.3-mRNA-1"/>
    <property type="gene ID" value="maker-uti_cns_0000121-snap-gene-0.3"/>
</dbReference>
<dbReference type="AlphaFoldDB" id="A0A1I8FVL0"/>
<evidence type="ECO:0000256" key="2">
    <source>
        <dbReference type="ARBA" id="ARBA00022574"/>
    </source>
</evidence>
<dbReference type="InterPro" id="IPR055439">
    <property type="entry name" value="Beta-prop_EML_1st"/>
</dbReference>
<dbReference type="InterPro" id="IPR001680">
    <property type="entry name" value="WD40_rpt"/>
</dbReference>
<dbReference type="SUPFAM" id="SSF50998">
    <property type="entry name" value="Quinoprotein alcohol dehydrogenase-like"/>
    <property type="match status" value="1"/>
</dbReference>
<dbReference type="GO" id="GO:0008017">
    <property type="term" value="F:microtubule binding"/>
    <property type="evidence" value="ECO:0007669"/>
    <property type="project" value="TreeGrafter"/>
</dbReference>
<dbReference type="InterPro" id="IPR011047">
    <property type="entry name" value="Quinoprotein_ADH-like_sf"/>
</dbReference>
<dbReference type="InterPro" id="IPR000719">
    <property type="entry name" value="Prot_kinase_dom"/>
</dbReference>
<proteinExistence type="predicted"/>
<reference evidence="6" key="1">
    <citation type="submission" date="2016-11" db="UniProtKB">
        <authorList>
            <consortium name="WormBaseParasite"/>
        </authorList>
    </citation>
    <scope>IDENTIFICATION</scope>
</reference>
<dbReference type="GO" id="GO:0005524">
    <property type="term" value="F:ATP binding"/>
    <property type="evidence" value="ECO:0007669"/>
    <property type="project" value="InterPro"/>
</dbReference>
<dbReference type="Gene3D" id="3.30.200.20">
    <property type="entry name" value="Phosphorylase Kinase, domain 1"/>
    <property type="match status" value="1"/>
</dbReference>
<sequence>RRGLLALPTGDLLYASGNVLILLDSKRHRQRHYTEHTARVTCAAAHPVNAYIASGQAASRSGAPVQIRIWDAESLETRVVLSEPHLQTGITSISFSGESLGAYLLAVDSPKPPGHRQTLTVFDWAARREVLKSQTARDQISRAVFHPEDDSIIVTVGAERPSFWRIFHDSAGRSRALRDKKSGVFAPGSAAPSQKDEVTAVAFDLVGNVITGDSAGRLQLWCRDQDDAFVLRPVERLNHAHSEAIQCMYILGDGALISVSAKRIHVWDTLNGYSHVKEAFGNSSDFALGCALTSGQVSEDIAALALKHPRSLDGRLVVATTGNCILEGSLHDQFFCLVQGHKSSSNANGLIVSAHPSEPDLATCGGADDDMSVCRWSASQCRLVWRVAVEDACSSAAYHPRGHLLLLGTATGRIVALQHARGEYAISCQVTERGQAVVCVRFSSNASIKYPPNPTPCCQDGRLLALGTSDGRIYMMSVEDNGLVYRKYRQGTLTGHSSPLHQASSDTGITASCLSGHGDLLCAGDSAGQVSIFRYPTHPLQSQCVTSDALVSSVRDLMFAFGDSRLLVTDREAASLMQWSLRHPFNRRVAWDSVQDAAQLVLHVWKISGLLDSALQRSLWRLVELVQGVHAVRSERVLLLLGCNLTRGASVLLTRRLSFQQHHILVGLNRILHADPVEIRAQAVILCIAAAAAAVASDAVNSAIVVLITVRHALCSEFLRLAVLFKHEEDISFDPVPERLGPLGPQHPVMTDLHEQDAVSFIHLLQLLIALAMRSSSGGGGGSNLASSSPDTSPTIGRLFQIRRQTGSAGQELLWRVFDAVRLEDRKECSLFIFDKRTADKLHKPKRKETVSEILRREVRYLERFRHPKLLQIWHPIEESGDSLAFATEPVWGSLANFLGNCDRVPSVPQEIKINEALKYLHFTQRVIHGNLSLFSIIVTKRGCWKLSGLGFVEKSPETHNAEASSWLKRFPAGRLCTFAMKGFVRPTRPVIGPLQAGFRRSFQAEPTCSRMNSVEKTANTKRDSASDAYNYTQWSAKVSKMAQPDLDFMAPDLQLHGRATQACDMFSFGLVIHAVFNAGVSLLESQRNAQNYQRRVAEVIGVYQIEIFGLLCMD</sequence>
<dbReference type="Pfam" id="PF23409">
    <property type="entry name" value="Beta-prop_EML"/>
    <property type="match status" value="1"/>
</dbReference>
<dbReference type="Gene3D" id="2.130.10.10">
    <property type="entry name" value="YVTN repeat-like/Quinoprotein amine dehydrogenase"/>
    <property type="match status" value="3"/>
</dbReference>
<evidence type="ECO:0000256" key="1">
    <source>
        <dbReference type="ARBA" id="ARBA00004419"/>
    </source>
</evidence>
<dbReference type="InterPro" id="IPR011009">
    <property type="entry name" value="Kinase-like_dom_sf"/>
</dbReference>
<dbReference type="PANTHER" id="PTHR13720:SF55">
    <property type="entry name" value="ECHINODERM MICROTUBULE-ASSOCIATED PROTEIN-LIKE CG42247"/>
    <property type="match status" value="1"/>
</dbReference>
<evidence type="ECO:0000313" key="6">
    <source>
        <dbReference type="WBParaSite" id="maker-uti_cns_0000121-snap-gene-0.3-mRNA-1"/>
    </source>
</evidence>
<dbReference type="PANTHER" id="PTHR13720">
    <property type="entry name" value="WD-40 REPEAT PROTEIN"/>
    <property type="match status" value="1"/>
</dbReference>
<comment type="subcellular location">
    <subcellularLocation>
        <location evidence="1">Cytoplasmic vesicle</location>
        <location evidence="1">Autophagosome</location>
    </subcellularLocation>
</comment>
<dbReference type="Proteomes" id="UP000095280">
    <property type="component" value="Unplaced"/>
</dbReference>
<protein>
    <submittedName>
        <fullName evidence="6">Protein kinase domain-containing protein</fullName>
    </submittedName>
</protein>
<dbReference type="InterPro" id="IPR015943">
    <property type="entry name" value="WD40/YVTN_repeat-like_dom_sf"/>
</dbReference>
<dbReference type="GO" id="GO:0072686">
    <property type="term" value="C:mitotic spindle"/>
    <property type="evidence" value="ECO:0007669"/>
    <property type="project" value="TreeGrafter"/>
</dbReference>
<dbReference type="Gene3D" id="1.10.510.10">
    <property type="entry name" value="Transferase(Phosphotransferase) domain 1"/>
    <property type="match status" value="1"/>
</dbReference>
<evidence type="ECO:0000313" key="5">
    <source>
        <dbReference type="Proteomes" id="UP000095280"/>
    </source>
</evidence>
<dbReference type="PROSITE" id="PS50011">
    <property type="entry name" value="PROTEIN_KINASE_DOM"/>
    <property type="match status" value="1"/>
</dbReference>
<dbReference type="SUPFAM" id="SSF50978">
    <property type="entry name" value="WD40 repeat-like"/>
    <property type="match status" value="1"/>
</dbReference>
<dbReference type="InterPro" id="IPR050630">
    <property type="entry name" value="WD_repeat_EMAP"/>
</dbReference>
<dbReference type="Pfam" id="PF07714">
    <property type="entry name" value="PK_Tyr_Ser-Thr"/>
    <property type="match status" value="1"/>
</dbReference>
<keyword evidence="3" id="KW-0677">Repeat</keyword>
<evidence type="ECO:0000256" key="3">
    <source>
        <dbReference type="ARBA" id="ARBA00022737"/>
    </source>
</evidence>
<feature type="domain" description="Protein kinase" evidence="4">
    <location>
        <begin position="800"/>
        <end position="1115"/>
    </location>
</feature>
<accession>A0A1I8FVL0</accession>
<evidence type="ECO:0000259" key="4">
    <source>
        <dbReference type="PROSITE" id="PS50011"/>
    </source>
</evidence>
<dbReference type="SMART" id="SM00320">
    <property type="entry name" value="WD40"/>
    <property type="match status" value="6"/>
</dbReference>
<dbReference type="InterPro" id="IPR001245">
    <property type="entry name" value="Ser-Thr/Tyr_kinase_cat_dom"/>
</dbReference>
<organism evidence="5 6">
    <name type="scientific">Macrostomum lignano</name>
    <dbReference type="NCBI Taxonomy" id="282301"/>
    <lineage>
        <taxon>Eukaryota</taxon>
        <taxon>Metazoa</taxon>
        <taxon>Spiralia</taxon>
        <taxon>Lophotrochozoa</taxon>
        <taxon>Platyhelminthes</taxon>
        <taxon>Rhabditophora</taxon>
        <taxon>Macrostomorpha</taxon>
        <taxon>Macrostomida</taxon>
        <taxon>Macrostomidae</taxon>
        <taxon>Macrostomum</taxon>
    </lineage>
</organism>